<organism evidence="2 3">
    <name type="scientific">Pleurotus eryngii</name>
    <name type="common">Boletus of the steppes</name>
    <dbReference type="NCBI Taxonomy" id="5323"/>
    <lineage>
        <taxon>Eukaryota</taxon>
        <taxon>Fungi</taxon>
        <taxon>Dikarya</taxon>
        <taxon>Basidiomycota</taxon>
        <taxon>Agaricomycotina</taxon>
        <taxon>Agaricomycetes</taxon>
        <taxon>Agaricomycetidae</taxon>
        <taxon>Agaricales</taxon>
        <taxon>Pleurotineae</taxon>
        <taxon>Pleurotaceae</taxon>
        <taxon>Pleurotus</taxon>
    </lineage>
</organism>
<accession>A0A9P6DB35</accession>
<evidence type="ECO:0000313" key="3">
    <source>
        <dbReference type="Proteomes" id="UP000807025"/>
    </source>
</evidence>
<comment type="caution">
    <text evidence="2">The sequence shown here is derived from an EMBL/GenBank/DDBJ whole genome shotgun (WGS) entry which is preliminary data.</text>
</comment>
<keyword evidence="3" id="KW-1185">Reference proteome</keyword>
<gene>
    <name evidence="2" type="ORF">BDN71DRAFT_1443875</name>
</gene>
<evidence type="ECO:0008006" key="4">
    <source>
        <dbReference type="Google" id="ProtNLM"/>
    </source>
</evidence>
<feature type="compositionally biased region" description="Basic and acidic residues" evidence="1">
    <location>
        <begin position="261"/>
        <end position="279"/>
    </location>
</feature>
<dbReference type="OrthoDB" id="3197870at2759"/>
<evidence type="ECO:0000313" key="2">
    <source>
        <dbReference type="EMBL" id="KAF9498142.1"/>
    </source>
</evidence>
<proteinExistence type="predicted"/>
<dbReference type="Proteomes" id="UP000807025">
    <property type="component" value="Unassembled WGS sequence"/>
</dbReference>
<reference evidence="2" key="1">
    <citation type="submission" date="2020-11" db="EMBL/GenBank/DDBJ databases">
        <authorList>
            <consortium name="DOE Joint Genome Institute"/>
            <person name="Ahrendt S."/>
            <person name="Riley R."/>
            <person name="Andreopoulos W."/>
            <person name="Labutti K."/>
            <person name="Pangilinan J."/>
            <person name="Ruiz-Duenas F.J."/>
            <person name="Barrasa J.M."/>
            <person name="Sanchez-Garcia M."/>
            <person name="Camarero S."/>
            <person name="Miyauchi S."/>
            <person name="Serrano A."/>
            <person name="Linde D."/>
            <person name="Babiker R."/>
            <person name="Drula E."/>
            <person name="Ayuso-Fernandez I."/>
            <person name="Pacheco R."/>
            <person name="Padilla G."/>
            <person name="Ferreira P."/>
            <person name="Barriuso J."/>
            <person name="Kellner H."/>
            <person name="Castanera R."/>
            <person name="Alfaro M."/>
            <person name="Ramirez L."/>
            <person name="Pisabarro A.G."/>
            <person name="Kuo A."/>
            <person name="Tritt A."/>
            <person name="Lipzen A."/>
            <person name="He G."/>
            <person name="Yan M."/>
            <person name="Ng V."/>
            <person name="Cullen D."/>
            <person name="Martin F."/>
            <person name="Rosso M.-N."/>
            <person name="Henrissat B."/>
            <person name="Hibbett D."/>
            <person name="Martinez A.T."/>
            <person name="Grigoriev I.V."/>
        </authorList>
    </citation>
    <scope>NUCLEOTIDE SEQUENCE</scope>
    <source>
        <strain evidence="2">ATCC 90797</strain>
    </source>
</reference>
<sequence length="429" mass="48355">MLFGGKKACFSPSVPPNIRKAWIRGGGAIVRTHEEFYEADFFICNALDDPWVQKLMRQSKVVLHAEWVLQSVDAYLLVGVAPYVLDDFFCERNMSRQASHRQASHHSNPERDIPPEVTTVELEVAEEPSHSKKRGHDIADLSAIDIIMRPSKRPRIQFDEPIVKLAQDPKMNDNAASLRKADTAENVITRPRGPPPVLNFHDHDLIYERDVHSPSTMTKKGANEKAIQGVKTVTPSHTPGGSEQSQSTTHVNVKLRLSSKQKSERSRPRELDRTFKDSPKPTIQTDNDASDVRSTRPSPNTTTSTVSSRTTENDERAPAFSIDSKNNPLSFITFRRKSKFPVLRFIPHSCACSDRSQTPLCSQEETGRESTKDDSPTSTFRHKLQKLIEHQPEETPRFSVKALCNSYPRVDSAIFRPGTEHGGKKFRVK</sequence>
<feature type="region of interest" description="Disordered" evidence="1">
    <location>
        <begin position="356"/>
        <end position="378"/>
    </location>
</feature>
<evidence type="ECO:0000256" key="1">
    <source>
        <dbReference type="SAM" id="MobiDB-lite"/>
    </source>
</evidence>
<feature type="region of interest" description="Disordered" evidence="1">
    <location>
        <begin position="213"/>
        <end position="325"/>
    </location>
</feature>
<feature type="compositionally biased region" description="Basic and acidic residues" evidence="1">
    <location>
        <begin position="365"/>
        <end position="375"/>
    </location>
</feature>
<dbReference type="InterPro" id="IPR036420">
    <property type="entry name" value="BRCT_dom_sf"/>
</dbReference>
<feature type="compositionally biased region" description="Low complexity" evidence="1">
    <location>
        <begin position="295"/>
        <end position="310"/>
    </location>
</feature>
<dbReference type="SUPFAM" id="SSF52113">
    <property type="entry name" value="BRCT domain"/>
    <property type="match status" value="1"/>
</dbReference>
<dbReference type="EMBL" id="MU154539">
    <property type="protein sequence ID" value="KAF9498142.1"/>
    <property type="molecule type" value="Genomic_DNA"/>
</dbReference>
<feature type="compositionally biased region" description="Polar residues" evidence="1">
    <location>
        <begin position="231"/>
        <end position="251"/>
    </location>
</feature>
<dbReference type="AlphaFoldDB" id="A0A9P6DB35"/>
<protein>
    <recommendedName>
        <fullName evidence="4">BRCT domain-containing protein</fullName>
    </recommendedName>
</protein>
<name>A0A9P6DB35_PLEER</name>